<keyword evidence="4 6" id="KW-0472">Membrane</keyword>
<evidence type="ECO:0000256" key="1">
    <source>
        <dbReference type="ARBA" id="ARBA00004141"/>
    </source>
</evidence>
<gene>
    <name evidence="8" type="ORF">ADEAN_000255200</name>
</gene>
<evidence type="ECO:0000259" key="7">
    <source>
        <dbReference type="Pfam" id="PF06813"/>
    </source>
</evidence>
<proteinExistence type="predicted"/>
<feature type="transmembrane region" description="Helical" evidence="6">
    <location>
        <begin position="385"/>
        <end position="410"/>
    </location>
</feature>
<evidence type="ECO:0000256" key="5">
    <source>
        <dbReference type="SAM" id="MobiDB-lite"/>
    </source>
</evidence>
<feature type="transmembrane region" description="Helical" evidence="6">
    <location>
        <begin position="273"/>
        <end position="294"/>
    </location>
</feature>
<keyword evidence="9" id="KW-1185">Reference proteome</keyword>
<dbReference type="Pfam" id="PF06813">
    <property type="entry name" value="Nodulin-like"/>
    <property type="match status" value="1"/>
</dbReference>
<accession>A0A7G2C6B2</accession>
<keyword evidence="3 6" id="KW-1133">Transmembrane helix</keyword>
<dbReference type="GO" id="GO:0016020">
    <property type="term" value="C:membrane"/>
    <property type="evidence" value="ECO:0007669"/>
    <property type="project" value="UniProtKB-SubCell"/>
</dbReference>
<feature type="domain" description="Nodulin-like" evidence="7">
    <location>
        <begin position="40"/>
        <end position="292"/>
    </location>
</feature>
<evidence type="ECO:0000256" key="6">
    <source>
        <dbReference type="SAM" id="Phobius"/>
    </source>
</evidence>
<evidence type="ECO:0000256" key="4">
    <source>
        <dbReference type="ARBA" id="ARBA00023136"/>
    </source>
</evidence>
<evidence type="ECO:0000256" key="3">
    <source>
        <dbReference type="ARBA" id="ARBA00022989"/>
    </source>
</evidence>
<feature type="region of interest" description="Disordered" evidence="5">
    <location>
        <begin position="332"/>
        <end position="355"/>
    </location>
</feature>
<organism evidence="8 9">
    <name type="scientific">Angomonas deanei</name>
    <dbReference type="NCBI Taxonomy" id="59799"/>
    <lineage>
        <taxon>Eukaryota</taxon>
        <taxon>Discoba</taxon>
        <taxon>Euglenozoa</taxon>
        <taxon>Kinetoplastea</taxon>
        <taxon>Metakinetoplastina</taxon>
        <taxon>Trypanosomatida</taxon>
        <taxon>Trypanosomatidae</taxon>
        <taxon>Strigomonadinae</taxon>
        <taxon>Angomonas</taxon>
    </lineage>
</organism>
<name>A0A7G2C6B2_9TRYP</name>
<evidence type="ECO:0000256" key="2">
    <source>
        <dbReference type="ARBA" id="ARBA00022692"/>
    </source>
</evidence>
<dbReference type="PANTHER" id="PTHR21576">
    <property type="entry name" value="UNCHARACTERIZED NODULIN-LIKE PROTEIN"/>
    <property type="match status" value="1"/>
</dbReference>
<keyword evidence="2 6" id="KW-0812">Transmembrane</keyword>
<dbReference type="PANTHER" id="PTHR21576:SF157">
    <property type="entry name" value="NODULIN-LIKE DOMAIN-CONTAINING PROTEIN"/>
    <property type="match status" value="1"/>
</dbReference>
<protein>
    <submittedName>
        <fullName evidence="8">Nodulin-like, putative</fullName>
    </submittedName>
</protein>
<dbReference type="AlphaFoldDB" id="A0A7G2C6B2"/>
<feature type="transmembrane region" description="Helical" evidence="6">
    <location>
        <begin position="184"/>
        <end position="203"/>
    </location>
</feature>
<evidence type="ECO:0000313" key="8">
    <source>
        <dbReference type="EMBL" id="CAD2215099.1"/>
    </source>
</evidence>
<dbReference type="VEuPathDB" id="TriTrypDB:ADEAN_000255200"/>
<feature type="transmembrane region" description="Helical" evidence="6">
    <location>
        <begin position="486"/>
        <end position="507"/>
    </location>
</feature>
<reference evidence="8 9" key="1">
    <citation type="submission" date="2020-08" db="EMBL/GenBank/DDBJ databases">
        <authorList>
            <person name="Newling K."/>
            <person name="Davey J."/>
            <person name="Forrester S."/>
        </authorList>
    </citation>
    <scope>NUCLEOTIDE SEQUENCE [LARGE SCALE GENOMIC DNA]</scope>
    <source>
        <strain evidence="9">Crithidia deanei Carvalho (ATCC PRA-265)</strain>
    </source>
</reference>
<feature type="transmembrane region" description="Helical" evidence="6">
    <location>
        <begin position="157"/>
        <end position="178"/>
    </location>
</feature>
<dbReference type="SUPFAM" id="SSF103473">
    <property type="entry name" value="MFS general substrate transporter"/>
    <property type="match status" value="1"/>
</dbReference>
<dbReference type="InterPro" id="IPR036259">
    <property type="entry name" value="MFS_trans_sf"/>
</dbReference>
<feature type="transmembrane region" description="Helical" evidence="6">
    <location>
        <begin position="422"/>
        <end position="441"/>
    </location>
</feature>
<sequence>MENKEELDVEVLHAQGLKPIVEWKRFGILCVGSFGLIAASFGYAYNLISSDLQKSIGLTQKELTAISTCGVVFQYATLPYAFLYDYLGPIPVACLAIFYYALGALLMALTTAKVIKGDVVRLCVFNAINNHGMLLYDMSGCVTVLSHFPTMRGLTGCLLKSYVGLGSSIVGTIQLAFFADRIDYFFYFLMAYAIVAGGLIICFTRLPPYHLTGYEIKHLSPEVKEERERTKAVYLRTKPPMGRFVYGYAIIVVLIVYLPIQSCLVAYKDLGKNYKVAFAIVTIVITLCNVFIFFPTPMEIFRRLRHKPATEDNTLEIEPTQMEIKLVENDDVHTDEDGDSMTGNMEPTHDEEGSVAQSKMVETDVDYIAPQYKGTFLRNLLTLRLWCIAWTLFCLSGAEFTIITNASYIYGAIDRKPTKANIRTLLSTLNGVGSAFGRLVMATFEHLTQHRPVEKRIPITWAPFIPIGLMTLCLVFFLTLPSTALPLAYVLCALANGAQAAQTLLVTRTIYAKDPAKHYNFCFVATLLANIVCLPFLYGEWYYQMSLKTGGYNGYCFGRKCVMMPFLVLLGLVVSSLCSSLYAALRYRAFCNRVLAERRKLRHEEADEDSVRENNEEELVDQVAELQTKMA</sequence>
<dbReference type="Proteomes" id="UP000515908">
    <property type="component" value="Chromosome 04"/>
</dbReference>
<feature type="transmembrane region" description="Helical" evidence="6">
    <location>
        <begin position="461"/>
        <end position="480"/>
    </location>
</feature>
<feature type="transmembrane region" description="Helical" evidence="6">
    <location>
        <begin position="563"/>
        <end position="585"/>
    </location>
</feature>
<evidence type="ECO:0000313" key="9">
    <source>
        <dbReference type="Proteomes" id="UP000515908"/>
    </source>
</evidence>
<dbReference type="EMBL" id="LR877148">
    <property type="protein sequence ID" value="CAD2215099.1"/>
    <property type="molecule type" value="Genomic_DNA"/>
</dbReference>
<feature type="transmembrane region" description="Helical" evidence="6">
    <location>
        <begin position="90"/>
        <end position="112"/>
    </location>
</feature>
<comment type="subcellular location">
    <subcellularLocation>
        <location evidence="1">Membrane</location>
        <topology evidence="1">Multi-pass membrane protein</topology>
    </subcellularLocation>
</comment>
<feature type="transmembrane region" description="Helical" evidence="6">
    <location>
        <begin position="26"/>
        <end position="45"/>
    </location>
</feature>
<feature type="transmembrane region" description="Helical" evidence="6">
    <location>
        <begin position="519"/>
        <end position="543"/>
    </location>
</feature>
<dbReference type="InterPro" id="IPR010658">
    <property type="entry name" value="Nodulin-like"/>
</dbReference>
<feature type="transmembrane region" description="Helical" evidence="6">
    <location>
        <begin position="245"/>
        <end position="267"/>
    </location>
</feature>
<dbReference type="Gene3D" id="1.20.1250.20">
    <property type="entry name" value="MFS general substrate transporter like domains"/>
    <property type="match status" value="1"/>
</dbReference>